<dbReference type="RefSeq" id="WP_135634160.1">
    <property type="nucleotide sequence ID" value="NZ_RQFU01000006.1"/>
</dbReference>
<dbReference type="Proteomes" id="UP000298200">
    <property type="component" value="Unassembled WGS sequence"/>
</dbReference>
<accession>A0ABY2M588</accession>
<name>A0ABY2M588_9LEPT</name>
<reference evidence="2" key="1">
    <citation type="journal article" date="2019" name="PLoS Negl. Trop. Dis.">
        <title>Revisiting the worldwide diversity of Leptospira species in the environment.</title>
        <authorList>
            <person name="Vincent A.T."/>
            <person name="Schiettekatte O."/>
            <person name="Bourhy P."/>
            <person name="Veyrier F.J."/>
            <person name="Picardeau M."/>
        </authorList>
    </citation>
    <scope>NUCLEOTIDE SEQUENCE [LARGE SCALE GENOMIC DNA]</scope>
    <source>
        <strain evidence="2">201800272</strain>
    </source>
</reference>
<evidence type="ECO:0000313" key="1">
    <source>
        <dbReference type="EMBL" id="TGL23146.1"/>
    </source>
</evidence>
<evidence type="ECO:0000313" key="2">
    <source>
        <dbReference type="Proteomes" id="UP000298200"/>
    </source>
</evidence>
<dbReference type="EMBL" id="RQFU01000006">
    <property type="protein sequence ID" value="TGL23146.1"/>
    <property type="molecule type" value="Genomic_DNA"/>
</dbReference>
<protein>
    <submittedName>
        <fullName evidence="1">Uncharacterized protein</fullName>
    </submittedName>
</protein>
<organism evidence="1 2">
    <name type="scientific">Leptospira yanagawae</name>
    <dbReference type="NCBI Taxonomy" id="293069"/>
    <lineage>
        <taxon>Bacteria</taxon>
        <taxon>Pseudomonadati</taxon>
        <taxon>Spirochaetota</taxon>
        <taxon>Spirochaetia</taxon>
        <taxon>Leptospirales</taxon>
        <taxon>Leptospiraceae</taxon>
        <taxon>Leptospira</taxon>
    </lineage>
</organism>
<gene>
    <name evidence="1" type="ORF">EHQ46_05780</name>
</gene>
<proteinExistence type="predicted"/>
<sequence>MNEMLKIAIRKSLKELAALDDVQFFKLLEDSENCDVSNIIMSMNMLEANELEVRSFDFGVVPGEVVMQIATYTLSDYIFNDDNSLTELINHLPALHLEENVEEKAKLLDLTLNLEQKESNREFALFDCSDSFLAA</sequence>
<keyword evidence="2" id="KW-1185">Reference proteome</keyword>
<comment type="caution">
    <text evidence="1">The sequence shown here is derived from an EMBL/GenBank/DDBJ whole genome shotgun (WGS) entry which is preliminary data.</text>
</comment>